<comment type="similarity">
    <text evidence="2 9">Belongs to the glycosyl hydrolase 23 family.</text>
</comment>
<evidence type="ECO:0000256" key="9">
    <source>
        <dbReference type="PIRNR" id="PIRNR001065"/>
    </source>
</evidence>
<evidence type="ECO:0000256" key="2">
    <source>
        <dbReference type="ARBA" id="ARBA00008902"/>
    </source>
</evidence>
<feature type="domain" description="Transglycosylase SLT" evidence="11">
    <location>
        <begin position="55"/>
        <end position="170"/>
    </location>
</feature>
<keyword evidence="8 9" id="KW-0326">Glycosidase</keyword>
<evidence type="ECO:0000256" key="10">
    <source>
        <dbReference type="PIRSR" id="PIRSR001065-1"/>
    </source>
</evidence>
<evidence type="ECO:0000256" key="5">
    <source>
        <dbReference type="ARBA" id="ARBA00022529"/>
    </source>
</evidence>
<comment type="catalytic activity">
    <reaction evidence="1 9">
        <text>Hydrolysis of (1-&gt;4)-beta-linkages between N-acetylmuramic acid and N-acetyl-D-glucosamine residues in a peptidoglycan and between N-acetyl-D-glucosamine residues in chitodextrins.</text>
        <dbReference type="EC" id="3.2.1.17"/>
    </reaction>
</comment>
<evidence type="ECO:0000256" key="1">
    <source>
        <dbReference type="ARBA" id="ARBA00000632"/>
    </source>
</evidence>
<protein>
    <recommendedName>
        <fullName evidence="4 9">Lysozyme g</fullName>
        <ecNumber evidence="3 9">3.2.1.17</ecNumber>
    </recommendedName>
</protein>
<dbReference type="SUPFAM" id="SSF53955">
    <property type="entry name" value="Lysozyme-like"/>
    <property type="match status" value="1"/>
</dbReference>
<dbReference type="PANTHER" id="PTHR31698:SF8">
    <property type="entry name" value="LYSOZYME G-RELATED"/>
    <property type="match status" value="1"/>
</dbReference>
<dbReference type="InterPro" id="IPR023346">
    <property type="entry name" value="Lysozyme-like_dom_sf"/>
</dbReference>
<evidence type="ECO:0000313" key="12">
    <source>
        <dbReference type="EMBL" id="AGC97429.1"/>
    </source>
</evidence>
<evidence type="ECO:0000259" key="11">
    <source>
        <dbReference type="Pfam" id="PF01464"/>
    </source>
</evidence>
<dbReference type="PIRSF" id="PIRSF001065">
    <property type="entry name" value="Lysozyme_g"/>
    <property type="match status" value="1"/>
</dbReference>
<dbReference type="EMBL" id="JX982121">
    <property type="protein sequence ID" value="AGC97429.1"/>
    <property type="molecule type" value="mRNA"/>
</dbReference>
<reference evidence="12" key="1">
    <citation type="submission" date="2012-10" db="EMBL/GenBank/DDBJ databases">
        <title>Molecular characterization and tissue expression of a goose-type lysozyme gene in Euryglossa orientalis.</title>
        <authorList>
            <person name="Tabandeh M.R."/>
            <person name="Zolgharaneine H."/>
            <person name="Saffarian M."/>
        </authorList>
    </citation>
    <scope>NUCLEOTIDE SEQUENCE</scope>
</reference>
<evidence type="ECO:0000256" key="4">
    <source>
        <dbReference type="ARBA" id="ARBA00016485"/>
    </source>
</evidence>
<evidence type="ECO:0000256" key="7">
    <source>
        <dbReference type="ARBA" id="ARBA00022801"/>
    </source>
</evidence>
<dbReference type="GO" id="GO:0003796">
    <property type="term" value="F:lysozyme activity"/>
    <property type="evidence" value="ECO:0007669"/>
    <property type="project" value="UniProtKB-UniRule"/>
</dbReference>
<dbReference type="GO" id="GO:0031640">
    <property type="term" value="P:killing of cells of another organism"/>
    <property type="evidence" value="ECO:0007669"/>
    <property type="project" value="UniProtKB-KW"/>
</dbReference>
<dbReference type="AlphaFoldDB" id="L7XB22"/>
<dbReference type="InterPro" id="IPR002152">
    <property type="entry name" value="Glyco_hydro_23"/>
</dbReference>
<dbReference type="PRINTS" id="PR00749">
    <property type="entry name" value="LYSOZYMEG"/>
</dbReference>
<proteinExistence type="evidence at transcript level"/>
<keyword evidence="7 9" id="KW-0378">Hydrolase</keyword>
<evidence type="ECO:0000256" key="3">
    <source>
        <dbReference type="ARBA" id="ARBA00012732"/>
    </source>
</evidence>
<keyword evidence="6" id="KW-0081">Bacteriolytic enzyme</keyword>
<dbReference type="Pfam" id="PF01464">
    <property type="entry name" value="SLT"/>
    <property type="match status" value="1"/>
</dbReference>
<dbReference type="EC" id="3.2.1.17" evidence="3 9"/>
<feature type="active site" evidence="10">
    <location>
        <position position="84"/>
    </location>
</feature>
<keyword evidence="5" id="KW-0929">Antimicrobial</keyword>
<feature type="active site" evidence="10">
    <location>
        <position position="71"/>
    </location>
</feature>
<evidence type="ECO:0000256" key="6">
    <source>
        <dbReference type="ARBA" id="ARBA00022638"/>
    </source>
</evidence>
<organism evidence="12">
    <name type="scientific">Brachirus orientalis</name>
    <name type="common">oriental sole</name>
    <dbReference type="NCBI Taxonomy" id="435138"/>
    <lineage>
        <taxon>Eukaryota</taxon>
        <taxon>Metazoa</taxon>
        <taxon>Chordata</taxon>
        <taxon>Craniata</taxon>
        <taxon>Vertebrata</taxon>
        <taxon>Euteleostomi</taxon>
        <taxon>Actinopterygii</taxon>
        <taxon>Neopterygii</taxon>
        <taxon>Teleostei</taxon>
        <taxon>Neoteleostei</taxon>
        <taxon>Acanthomorphata</taxon>
        <taxon>Carangaria</taxon>
        <taxon>Pleuronectiformes</taxon>
        <taxon>Pleuronectoidei</taxon>
        <taxon>Soleidae</taxon>
        <taxon>Brachirus</taxon>
    </lineage>
</organism>
<dbReference type="PANTHER" id="PTHR31698">
    <property type="entry name" value="LYSOZYME G FAMILY MEMBER"/>
    <property type="match status" value="1"/>
</dbReference>
<dbReference type="GO" id="GO:0005576">
    <property type="term" value="C:extracellular region"/>
    <property type="evidence" value="ECO:0007669"/>
    <property type="project" value="TreeGrafter"/>
</dbReference>
<dbReference type="InterPro" id="IPR008258">
    <property type="entry name" value="Transglycosylase_SLT_dom_1"/>
</dbReference>
<dbReference type="Gene3D" id="1.10.530.10">
    <property type="match status" value="1"/>
</dbReference>
<accession>L7XB22</accession>
<dbReference type="GO" id="GO:0050830">
    <property type="term" value="P:defense response to Gram-positive bacterium"/>
    <property type="evidence" value="ECO:0007669"/>
    <property type="project" value="TreeGrafter"/>
</dbReference>
<dbReference type="GO" id="GO:0009253">
    <property type="term" value="P:peptidoglycan catabolic process"/>
    <property type="evidence" value="ECO:0007669"/>
    <property type="project" value="InterPro"/>
</dbReference>
<evidence type="ECO:0000256" key="8">
    <source>
        <dbReference type="ARBA" id="ARBA00023295"/>
    </source>
</evidence>
<name>L7XB22_9PLEU</name>
<sequence>MTYGGIVVITDSGASWHTAEHYKLTCQGVDACRTIAKTHSERIRNYKTEIEGVGRIYGIESTLTAAISSRESRARYVVHDGWEDWNPSRQAYNAWGLMQVDVNPNGGGHTARGEWDSVEHLCQATEILVYFIDQIRKKISDLSKEQQLKGAIAAYNAGDRKVHSYAKVEENTTGIDYSDDGVGRAEWYEHNRFNG</sequence>